<dbReference type="CDD" id="cd19970">
    <property type="entry name" value="PBP1_ABC_sugar_binding-like"/>
    <property type="match status" value="1"/>
</dbReference>
<dbReference type="AlphaFoldDB" id="A0A143PJI7"/>
<dbReference type="STRING" id="1855912.LuPra_01931"/>
<accession>A0A143PJI7</accession>
<dbReference type="InterPro" id="IPR025997">
    <property type="entry name" value="SBP_2_dom"/>
</dbReference>
<evidence type="ECO:0000256" key="2">
    <source>
        <dbReference type="ARBA" id="ARBA00007639"/>
    </source>
</evidence>
<protein>
    <submittedName>
        <fullName evidence="5">D-ribose-binding periplasmic protein</fullName>
    </submittedName>
</protein>
<dbReference type="Gene3D" id="3.40.50.2300">
    <property type="match status" value="2"/>
</dbReference>
<evidence type="ECO:0000259" key="4">
    <source>
        <dbReference type="Pfam" id="PF13407"/>
    </source>
</evidence>
<dbReference type="Proteomes" id="UP000076079">
    <property type="component" value="Chromosome"/>
</dbReference>
<dbReference type="SUPFAM" id="SSF53822">
    <property type="entry name" value="Periplasmic binding protein-like I"/>
    <property type="match status" value="1"/>
</dbReference>
<name>A0A143PJI7_LUTPR</name>
<comment type="subcellular location">
    <subcellularLocation>
        <location evidence="1">Cell envelope</location>
    </subcellularLocation>
</comment>
<comment type="similarity">
    <text evidence="2">Belongs to the bacterial solute-binding protein 2 family.</text>
</comment>
<evidence type="ECO:0000313" key="5">
    <source>
        <dbReference type="EMBL" id="AMY08727.1"/>
    </source>
</evidence>
<keyword evidence="3" id="KW-0732">Signal</keyword>
<dbReference type="Pfam" id="PF13407">
    <property type="entry name" value="Peripla_BP_4"/>
    <property type="match status" value="1"/>
</dbReference>
<evidence type="ECO:0000313" key="6">
    <source>
        <dbReference type="Proteomes" id="UP000076079"/>
    </source>
</evidence>
<evidence type="ECO:0000256" key="1">
    <source>
        <dbReference type="ARBA" id="ARBA00004196"/>
    </source>
</evidence>
<dbReference type="KEGG" id="abac:LuPra_01931"/>
<keyword evidence="6" id="KW-1185">Reference proteome</keyword>
<dbReference type="PATRIC" id="fig|1813736.3.peg.2027"/>
<reference evidence="6" key="2">
    <citation type="submission" date="2016-04" db="EMBL/GenBank/DDBJ databases">
        <title>First Complete Genome Sequence of a Subdivision 6 Acidobacterium.</title>
        <authorList>
            <person name="Huang S."/>
            <person name="Vieira S."/>
            <person name="Bunk B."/>
            <person name="Riedel T."/>
            <person name="Sproeer C."/>
            <person name="Overmann J."/>
        </authorList>
    </citation>
    <scope>NUCLEOTIDE SEQUENCE [LARGE SCALE GENOMIC DNA]</scope>
    <source>
        <strain evidence="6">DSM 100886 HEG_-6_39</strain>
    </source>
</reference>
<feature type="domain" description="Periplasmic binding protein" evidence="4">
    <location>
        <begin position="65"/>
        <end position="327"/>
    </location>
</feature>
<evidence type="ECO:0000256" key="3">
    <source>
        <dbReference type="ARBA" id="ARBA00022729"/>
    </source>
</evidence>
<proteinExistence type="inferred from homology"/>
<dbReference type="InterPro" id="IPR028082">
    <property type="entry name" value="Peripla_BP_I"/>
</dbReference>
<sequence>MLALRMTIPRDQTWPGRWERAPASWALTMVLAVSTLASCGQPTPPSNGSSAAESSSAGAAVRPRVALVMKSLANEFFVTMAEGAKQHQAAHQSEYDLIVNGIRNETDITQQVALVEQMVAQGVQAIVIAPADSRALVPALRRAQQHGVVVVNIDNKLDEATLADAGLRVPFVGPDNRAGARAVGEVIAKRLGRGDAVAILEGVPTAFNAQQRRLGFEDAMRAAGIRVAAVQGAQWEQDKANTVSAALLREHPDLKAILASNDSMALGAAAAVRQSARAGQVLVVGFDNIAAVRQLLDEGRILATADQHGDQLAVYGIEFALRLLRKEAAPEDRQTPVDVVTAR</sequence>
<organism evidence="5 6">
    <name type="scientific">Luteitalea pratensis</name>
    <dbReference type="NCBI Taxonomy" id="1855912"/>
    <lineage>
        <taxon>Bacteria</taxon>
        <taxon>Pseudomonadati</taxon>
        <taxon>Acidobacteriota</taxon>
        <taxon>Vicinamibacteria</taxon>
        <taxon>Vicinamibacterales</taxon>
        <taxon>Vicinamibacteraceae</taxon>
        <taxon>Luteitalea</taxon>
    </lineage>
</organism>
<dbReference type="EMBL" id="CP015136">
    <property type="protein sequence ID" value="AMY08727.1"/>
    <property type="molecule type" value="Genomic_DNA"/>
</dbReference>
<dbReference type="PANTHER" id="PTHR46847:SF1">
    <property type="entry name" value="D-ALLOSE-BINDING PERIPLASMIC PROTEIN-RELATED"/>
    <property type="match status" value="1"/>
</dbReference>
<dbReference type="GO" id="GO:0030313">
    <property type="term" value="C:cell envelope"/>
    <property type="evidence" value="ECO:0007669"/>
    <property type="project" value="UniProtKB-SubCell"/>
</dbReference>
<gene>
    <name evidence="5" type="primary">rbsB_1</name>
    <name evidence="5" type="ORF">LuPra_01931</name>
</gene>
<dbReference type="GO" id="GO:0030246">
    <property type="term" value="F:carbohydrate binding"/>
    <property type="evidence" value="ECO:0007669"/>
    <property type="project" value="UniProtKB-ARBA"/>
</dbReference>
<dbReference type="PANTHER" id="PTHR46847">
    <property type="entry name" value="D-ALLOSE-BINDING PERIPLASMIC PROTEIN-RELATED"/>
    <property type="match status" value="1"/>
</dbReference>
<reference evidence="5 6" key="1">
    <citation type="journal article" date="2016" name="Genome Announc.">
        <title>First Complete Genome Sequence of a Subdivision 6 Acidobacterium Strain.</title>
        <authorList>
            <person name="Huang S."/>
            <person name="Vieira S."/>
            <person name="Bunk B."/>
            <person name="Riedel T."/>
            <person name="Sproer C."/>
            <person name="Overmann J."/>
        </authorList>
    </citation>
    <scope>NUCLEOTIDE SEQUENCE [LARGE SCALE GENOMIC DNA]</scope>
    <source>
        <strain evidence="6">DSM 100886 HEG_-6_39</strain>
    </source>
</reference>